<dbReference type="SUPFAM" id="SSF53756">
    <property type="entry name" value="UDP-Glycosyltransferase/glycogen phosphorylase"/>
    <property type="match status" value="1"/>
</dbReference>
<reference evidence="4 5" key="1">
    <citation type="submission" date="2024-12" db="EMBL/GenBank/DDBJ databases">
        <title>The unique morphological basis and parallel evolutionary history of personate flowers in Penstemon.</title>
        <authorList>
            <person name="Depatie T.H."/>
            <person name="Wessinger C.A."/>
        </authorList>
    </citation>
    <scope>NUCLEOTIDE SEQUENCE [LARGE SCALE GENOMIC DNA]</scope>
    <source>
        <strain evidence="4">WTNN_2</strain>
        <tissue evidence="4">Leaf</tissue>
    </source>
</reference>
<dbReference type="InterPro" id="IPR002213">
    <property type="entry name" value="UDP_glucos_trans"/>
</dbReference>
<proteinExistence type="inferred from homology"/>
<dbReference type="GO" id="GO:0016740">
    <property type="term" value="F:transferase activity"/>
    <property type="evidence" value="ECO:0007669"/>
    <property type="project" value="UniProtKB-KW"/>
</dbReference>
<dbReference type="PANTHER" id="PTHR11926">
    <property type="entry name" value="GLUCOSYL/GLUCURONOSYL TRANSFERASES"/>
    <property type="match status" value="1"/>
</dbReference>
<dbReference type="Gene3D" id="3.40.50.2000">
    <property type="entry name" value="Glycogen Phosphorylase B"/>
    <property type="match status" value="2"/>
</dbReference>
<dbReference type="PANTHER" id="PTHR11926:SF1402">
    <property type="entry name" value="GLYCOSYLTRANSFERASE"/>
    <property type="match status" value="1"/>
</dbReference>
<protein>
    <recommendedName>
        <fullName evidence="6">Glycosyltransferase</fullName>
    </recommendedName>
</protein>
<evidence type="ECO:0008006" key="6">
    <source>
        <dbReference type="Google" id="ProtNLM"/>
    </source>
</evidence>
<evidence type="ECO:0000313" key="5">
    <source>
        <dbReference type="Proteomes" id="UP001634393"/>
    </source>
</evidence>
<dbReference type="CDD" id="cd03784">
    <property type="entry name" value="GT1_Gtf-like"/>
    <property type="match status" value="1"/>
</dbReference>
<keyword evidence="5" id="KW-1185">Reference proteome</keyword>
<gene>
    <name evidence="4" type="ORF">ACJIZ3_007504</name>
</gene>
<dbReference type="EMBL" id="JBJXBP010000007">
    <property type="protein sequence ID" value="KAL3821599.1"/>
    <property type="molecule type" value="Genomic_DNA"/>
</dbReference>
<comment type="similarity">
    <text evidence="1">Belongs to the UDP-glycosyltransferase family.</text>
</comment>
<accession>A0ABD3SAQ9</accession>
<name>A0ABD3SAQ9_9LAMI</name>
<organism evidence="4 5">
    <name type="scientific">Penstemon smallii</name>
    <dbReference type="NCBI Taxonomy" id="265156"/>
    <lineage>
        <taxon>Eukaryota</taxon>
        <taxon>Viridiplantae</taxon>
        <taxon>Streptophyta</taxon>
        <taxon>Embryophyta</taxon>
        <taxon>Tracheophyta</taxon>
        <taxon>Spermatophyta</taxon>
        <taxon>Magnoliopsida</taxon>
        <taxon>eudicotyledons</taxon>
        <taxon>Gunneridae</taxon>
        <taxon>Pentapetalae</taxon>
        <taxon>asterids</taxon>
        <taxon>lamiids</taxon>
        <taxon>Lamiales</taxon>
        <taxon>Plantaginaceae</taxon>
        <taxon>Cheloneae</taxon>
        <taxon>Penstemon</taxon>
    </lineage>
</organism>
<dbReference type="AlphaFoldDB" id="A0ABD3SAQ9"/>
<evidence type="ECO:0000256" key="3">
    <source>
        <dbReference type="SAM" id="MobiDB-lite"/>
    </source>
</evidence>
<dbReference type="Proteomes" id="UP001634393">
    <property type="component" value="Unassembled WGS sequence"/>
</dbReference>
<evidence type="ECO:0000313" key="4">
    <source>
        <dbReference type="EMBL" id="KAL3821599.1"/>
    </source>
</evidence>
<feature type="region of interest" description="Disordered" evidence="3">
    <location>
        <begin position="233"/>
        <end position="253"/>
    </location>
</feature>
<keyword evidence="2" id="KW-0808">Transferase</keyword>
<comment type="caution">
    <text evidence="4">The sequence shown here is derived from an EMBL/GenBank/DDBJ whole genome shotgun (WGS) entry which is preliminary data.</text>
</comment>
<dbReference type="Pfam" id="PF00201">
    <property type="entry name" value="UDPGT"/>
    <property type="match status" value="1"/>
</dbReference>
<sequence length="464" mass="52083">MNLMMKKKKIILIPYPAQGHVTPMLKLASVLSNLGFKPVIITPEFIHTRISSQINPIDHGILSLSINPHDGGGLNSTPEEKDFFAIEMAMEKYMPLYLEKIVLNMDDDEEDDGGNGIACFVVDLLSSWAVDVARRCGIPVAGFWPAMQSTYRLIAAIPHLIQTGVISEHGSPQEEEEEENENANAAIIFSPNDPPLTPNGLPWLIGSPSSRSSRFKFWTRTLERSKTLPWILTNSFPDEPQSQSNGNTGNNHQPRIFEIGPLIMQQSGSIISFREEEDHLSCLKWLDNQKIGSVVYISFGSWVSPIGEEKVRNLALALESAQRPFLWVLAPAWRPDGWYADGDRLGLGRVVSWAPQMEVLRHPGVGCYLTHCGWNSTLEGILCNKPFLCYPIAGDQFLNREYIVNVWKIGVKVEDGFEQLEEGITNVLDDEEMRFRIQRLNHKVFGTQGTSTAMSTFSQFIQQL</sequence>
<evidence type="ECO:0000256" key="2">
    <source>
        <dbReference type="ARBA" id="ARBA00022679"/>
    </source>
</evidence>
<evidence type="ECO:0000256" key="1">
    <source>
        <dbReference type="ARBA" id="ARBA00009995"/>
    </source>
</evidence>